<evidence type="ECO:0000256" key="2">
    <source>
        <dbReference type="ARBA" id="ARBA00022771"/>
    </source>
</evidence>
<dbReference type="InterPro" id="IPR000571">
    <property type="entry name" value="Znf_CCCH"/>
</dbReference>
<evidence type="ECO:0000256" key="4">
    <source>
        <dbReference type="PROSITE-ProRule" id="PRU00723"/>
    </source>
</evidence>
<evidence type="ECO:0000256" key="1">
    <source>
        <dbReference type="ARBA" id="ARBA00022723"/>
    </source>
</evidence>
<evidence type="ECO:0000313" key="6">
    <source>
        <dbReference type="EMBL" id="GMN61044.1"/>
    </source>
</evidence>
<keyword evidence="3 4" id="KW-0862">Zinc</keyword>
<keyword evidence="1 4" id="KW-0479">Metal-binding</keyword>
<dbReference type="Gene3D" id="4.10.1000.10">
    <property type="entry name" value="Zinc finger, CCCH-type"/>
    <property type="match status" value="1"/>
</dbReference>
<sequence length="94" mass="10769">MREEEAAEQSQDRSSHPLWKTSLCSFFMRHSGSCNHGPACRYAQGEDQLRHRPRPDNSWNPTSELLKKLAKQFEDGDKCTPNDEVMMTEDAVAD</sequence>
<dbReference type="PROSITE" id="PS50103">
    <property type="entry name" value="ZF_C3H1"/>
    <property type="match status" value="1"/>
</dbReference>
<feature type="domain" description="C3H1-type" evidence="5">
    <location>
        <begin position="18"/>
        <end position="47"/>
    </location>
</feature>
<keyword evidence="2 4" id="KW-0863">Zinc-finger</keyword>
<evidence type="ECO:0000313" key="7">
    <source>
        <dbReference type="Proteomes" id="UP001187192"/>
    </source>
</evidence>
<dbReference type="SUPFAM" id="SSF90229">
    <property type="entry name" value="CCCH zinc finger"/>
    <property type="match status" value="1"/>
</dbReference>
<reference evidence="6" key="1">
    <citation type="submission" date="2023-07" db="EMBL/GenBank/DDBJ databases">
        <title>draft genome sequence of fig (Ficus carica).</title>
        <authorList>
            <person name="Takahashi T."/>
            <person name="Nishimura K."/>
        </authorList>
    </citation>
    <scope>NUCLEOTIDE SEQUENCE</scope>
</reference>
<dbReference type="InterPro" id="IPR036855">
    <property type="entry name" value="Znf_CCCH_sf"/>
</dbReference>
<dbReference type="GO" id="GO:0008270">
    <property type="term" value="F:zinc ion binding"/>
    <property type="evidence" value="ECO:0007669"/>
    <property type="project" value="UniProtKB-KW"/>
</dbReference>
<evidence type="ECO:0000256" key="3">
    <source>
        <dbReference type="ARBA" id="ARBA00022833"/>
    </source>
</evidence>
<evidence type="ECO:0000259" key="5">
    <source>
        <dbReference type="PROSITE" id="PS50103"/>
    </source>
</evidence>
<comment type="caution">
    <text evidence="6">The sequence shown here is derived from an EMBL/GenBank/DDBJ whole genome shotgun (WGS) entry which is preliminary data.</text>
</comment>
<dbReference type="Proteomes" id="UP001187192">
    <property type="component" value="Unassembled WGS sequence"/>
</dbReference>
<dbReference type="AlphaFoldDB" id="A0AA88DT40"/>
<accession>A0AA88DT40</accession>
<proteinExistence type="predicted"/>
<organism evidence="6 7">
    <name type="scientific">Ficus carica</name>
    <name type="common">Common fig</name>
    <dbReference type="NCBI Taxonomy" id="3494"/>
    <lineage>
        <taxon>Eukaryota</taxon>
        <taxon>Viridiplantae</taxon>
        <taxon>Streptophyta</taxon>
        <taxon>Embryophyta</taxon>
        <taxon>Tracheophyta</taxon>
        <taxon>Spermatophyta</taxon>
        <taxon>Magnoliopsida</taxon>
        <taxon>eudicotyledons</taxon>
        <taxon>Gunneridae</taxon>
        <taxon>Pentapetalae</taxon>
        <taxon>rosids</taxon>
        <taxon>fabids</taxon>
        <taxon>Rosales</taxon>
        <taxon>Moraceae</taxon>
        <taxon>Ficeae</taxon>
        <taxon>Ficus</taxon>
    </lineage>
</organism>
<dbReference type="EMBL" id="BTGU01000105">
    <property type="protein sequence ID" value="GMN61044.1"/>
    <property type="molecule type" value="Genomic_DNA"/>
</dbReference>
<dbReference type="Pfam" id="PF00642">
    <property type="entry name" value="zf-CCCH"/>
    <property type="match status" value="1"/>
</dbReference>
<gene>
    <name evidence="6" type="ORF">TIFTF001_030135</name>
</gene>
<feature type="zinc finger region" description="C3H1-type" evidence="4">
    <location>
        <begin position="18"/>
        <end position="47"/>
    </location>
</feature>
<protein>
    <recommendedName>
        <fullName evidence="5">C3H1-type domain-containing protein</fullName>
    </recommendedName>
</protein>
<keyword evidence="7" id="KW-1185">Reference proteome</keyword>
<name>A0AA88DT40_FICCA</name>